<dbReference type="EMBL" id="BAABID010000007">
    <property type="protein sequence ID" value="GAA4725402.1"/>
    <property type="molecule type" value="Genomic_DNA"/>
</dbReference>
<evidence type="ECO:0008006" key="3">
    <source>
        <dbReference type="Google" id="ProtNLM"/>
    </source>
</evidence>
<evidence type="ECO:0000313" key="1">
    <source>
        <dbReference type="EMBL" id="GAA4725402.1"/>
    </source>
</evidence>
<accession>A0ABP8YC52</accession>
<keyword evidence="2" id="KW-1185">Reference proteome</keyword>
<proteinExistence type="predicted"/>
<gene>
    <name evidence="1" type="ORF">GCM10023216_14690</name>
</gene>
<dbReference type="Proteomes" id="UP001500956">
    <property type="component" value="Unassembled WGS sequence"/>
</dbReference>
<name>A0ABP8YC52_9MICO</name>
<dbReference type="RefSeq" id="WP_172153447.1">
    <property type="nucleotide sequence ID" value="NZ_BAABID010000007.1"/>
</dbReference>
<reference evidence="2" key="1">
    <citation type="journal article" date="2019" name="Int. J. Syst. Evol. Microbiol.">
        <title>The Global Catalogue of Microorganisms (GCM) 10K type strain sequencing project: providing services to taxonomists for standard genome sequencing and annotation.</title>
        <authorList>
            <consortium name="The Broad Institute Genomics Platform"/>
            <consortium name="The Broad Institute Genome Sequencing Center for Infectious Disease"/>
            <person name="Wu L."/>
            <person name="Ma J."/>
        </authorList>
    </citation>
    <scope>NUCLEOTIDE SEQUENCE [LARGE SCALE GENOMIC DNA]</scope>
    <source>
        <strain evidence="2">JCM 18063</strain>
    </source>
</reference>
<comment type="caution">
    <text evidence="1">The sequence shown here is derived from an EMBL/GenBank/DDBJ whole genome shotgun (WGS) entry which is preliminary data.</text>
</comment>
<organism evidence="1 2">
    <name type="scientific">Isoptericola chiayiensis</name>
    <dbReference type="NCBI Taxonomy" id="579446"/>
    <lineage>
        <taxon>Bacteria</taxon>
        <taxon>Bacillati</taxon>
        <taxon>Actinomycetota</taxon>
        <taxon>Actinomycetes</taxon>
        <taxon>Micrococcales</taxon>
        <taxon>Promicromonosporaceae</taxon>
        <taxon>Isoptericola</taxon>
    </lineage>
</organism>
<protein>
    <recommendedName>
        <fullName evidence="3">Lipoprotein</fullName>
    </recommendedName>
</protein>
<evidence type="ECO:0000313" key="2">
    <source>
        <dbReference type="Proteomes" id="UP001500956"/>
    </source>
</evidence>
<sequence length="211" mass="22345">MGVVPGMRRHLSGSMVVLAMVLAGCTAGGDSGEPAELEADLAAEYGGETWTVTSSDSIDGAESYASDGVEFQLPPDWVVDRTESEEFVQLQVYDPDDELSIVGITVATKDVSDGDVILASDATFTQLGASGAHNLERHVVEWGTWPFAVAISGDVVREETEDSTFVSISGRDEAGSLRVGLSAQTSEGELEDALQYRVLRTVRATHGSSDD</sequence>